<dbReference type="Proteomes" id="UP000008553">
    <property type="component" value="Unassembled WGS sequence"/>
</dbReference>
<organism evidence="1 2">
    <name type="scientific">Plasmodium yoelii yoelii</name>
    <dbReference type="NCBI Taxonomy" id="73239"/>
    <lineage>
        <taxon>Eukaryota</taxon>
        <taxon>Sar</taxon>
        <taxon>Alveolata</taxon>
        <taxon>Apicomplexa</taxon>
        <taxon>Aconoidasida</taxon>
        <taxon>Haemosporida</taxon>
        <taxon>Plasmodiidae</taxon>
        <taxon>Plasmodium</taxon>
        <taxon>Plasmodium (Vinckeia)</taxon>
    </lineage>
</organism>
<dbReference type="AlphaFoldDB" id="Q7RE17"/>
<feature type="non-terminal residue" evidence="1">
    <location>
        <position position="17"/>
    </location>
</feature>
<dbReference type="PaxDb" id="73239-Q7RE17"/>
<keyword evidence="2" id="KW-1185">Reference proteome</keyword>
<accession>Q7RE17</accession>
<protein>
    <submittedName>
        <fullName evidence="1">Uncharacterized protein</fullName>
    </submittedName>
</protein>
<dbReference type="InParanoid" id="Q7RE17"/>
<gene>
    <name evidence="1" type="ORF">PY05252</name>
</gene>
<dbReference type="EMBL" id="AABL01001656">
    <property type="protein sequence ID" value="EAA17252.1"/>
    <property type="molecule type" value="Genomic_DNA"/>
</dbReference>
<comment type="caution">
    <text evidence="1">The sequence shown here is derived from an EMBL/GenBank/DDBJ whole genome shotgun (WGS) entry which is preliminary data.</text>
</comment>
<sequence>MLWIRIGVVFVEFIFLF</sequence>
<reference evidence="1 2" key="1">
    <citation type="journal article" date="2002" name="Nature">
        <title>Genome sequence and comparative analysis of the model rodent malaria parasite Plasmodium yoelii yoelii.</title>
        <authorList>
            <person name="Carlton J.M."/>
            <person name="Angiuoli S.V."/>
            <person name="Suh B.B."/>
            <person name="Kooij T.W."/>
            <person name="Pertea M."/>
            <person name="Silva J.C."/>
            <person name="Ermolaeva M.D."/>
            <person name="Allen J.E."/>
            <person name="Selengut J.D."/>
            <person name="Koo H.L."/>
            <person name="Peterson J.D."/>
            <person name="Pop M."/>
            <person name="Kosack D.S."/>
            <person name="Shumway M.F."/>
            <person name="Bidwell S.L."/>
            <person name="Shallom S.J."/>
            <person name="van Aken S.E."/>
            <person name="Riedmuller S.B."/>
            <person name="Feldblyum T.V."/>
            <person name="Cho J.K."/>
            <person name="Quackenbush J."/>
            <person name="Sedegah M."/>
            <person name="Shoaibi A."/>
            <person name="Cummings L.M."/>
            <person name="Florens L."/>
            <person name="Yates J.R."/>
            <person name="Raine J.D."/>
            <person name="Sinden R.E."/>
            <person name="Harris M.A."/>
            <person name="Cunningham D.A."/>
            <person name="Preiser P.R."/>
            <person name="Bergman L.W."/>
            <person name="Vaidya A.B."/>
            <person name="van Lin L.H."/>
            <person name="Janse C.J."/>
            <person name="Waters A.P."/>
            <person name="Smith H.O."/>
            <person name="White O.R."/>
            <person name="Salzberg S.L."/>
            <person name="Venter J.C."/>
            <person name="Fraser C.M."/>
            <person name="Hoffman S.L."/>
            <person name="Gardner M.J."/>
            <person name="Carucci D.J."/>
        </authorList>
    </citation>
    <scope>NUCLEOTIDE SEQUENCE [LARGE SCALE GENOMIC DNA]</scope>
    <source>
        <strain evidence="1 2">17XNL</strain>
    </source>
</reference>
<evidence type="ECO:0000313" key="2">
    <source>
        <dbReference type="Proteomes" id="UP000008553"/>
    </source>
</evidence>
<name>Q7RE17_PLAYO</name>
<evidence type="ECO:0000313" key="1">
    <source>
        <dbReference type="EMBL" id="EAA17252.1"/>
    </source>
</evidence>
<proteinExistence type="predicted"/>